<feature type="transmembrane region" description="Helical" evidence="7">
    <location>
        <begin position="531"/>
        <end position="554"/>
    </location>
</feature>
<evidence type="ECO:0000256" key="4">
    <source>
        <dbReference type="ARBA" id="ARBA00022989"/>
    </source>
</evidence>
<dbReference type="GO" id="GO:0016491">
    <property type="term" value="F:oxidoreductase activity"/>
    <property type="evidence" value="ECO:0007669"/>
    <property type="project" value="UniProtKB-KW"/>
</dbReference>
<dbReference type="AlphaFoldDB" id="A0A128A2R0"/>
<evidence type="ECO:0000256" key="2">
    <source>
        <dbReference type="ARBA" id="ARBA00022475"/>
    </source>
</evidence>
<evidence type="ECO:0000313" key="10">
    <source>
        <dbReference type="EMBL" id="CUR51645.1"/>
    </source>
</evidence>
<dbReference type="Proteomes" id="UP000196239">
    <property type="component" value="Chromosome 1"/>
</dbReference>
<proteinExistence type="predicted"/>
<evidence type="ECO:0000256" key="3">
    <source>
        <dbReference type="ARBA" id="ARBA00022692"/>
    </source>
</evidence>
<feature type="transmembrane region" description="Helical" evidence="7">
    <location>
        <begin position="135"/>
        <end position="154"/>
    </location>
</feature>
<feature type="transmembrane region" description="Helical" evidence="7">
    <location>
        <begin position="6"/>
        <end position="24"/>
    </location>
</feature>
<keyword evidence="6 7" id="KW-0472">Membrane</keyword>
<feature type="transmembrane region" description="Helical" evidence="7">
    <location>
        <begin position="166"/>
        <end position="188"/>
    </location>
</feature>
<evidence type="ECO:0000256" key="5">
    <source>
        <dbReference type="ARBA" id="ARBA00023002"/>
    </source>
</evidence>
<feature type="transmembrane region" description="Helical" evidence="7">
    <location>
        <begin position="308"/>
        <end position="331"/>
    </location>
</feature>
<keyword evidence="4 7" id="KW-1133">Transmembrane helix</keyword>
<feature type="transmembrane region" description="Helical" evidence="7">
    <location>
        <begin position="478"/>
        <end position="511"/>
    </location>
</feature>
<evidence type="ECO:0000259" key="9">
    <source>
        <dbReference type="Pfam" id="PF00662"/>
    </source>
</evidence>
<feature type="transmembrane region" description="Helical" evidence="7">
    <location>
        <begin position="208"/>
        <end position="233"/>
    </location>
</feature>
<keyword evidence="11" id="KW-1185">Reference proteome</keyword>
<dbReference type="NCBIfam" id="NF005086">
    <property type="entry name" value="PRK06521.1"/>
    <property type="match status" value="1"/>
</dbReference>
<keyword evidence="5 10" id="KW-0560">Oxidoreductase</keyword>
<accession>A0A128A2R0</accession>
<evidence type="ECO:0000313" key="11">
    <source>
        <dbReference type="Proteomes" id="UP000196239"/>
    </source>
</evidence>
<dbReference type="PRINTS" id="PR01434">
    <property type="entry name" value="NADHDHGNASE5"/>
</dbReference>
<dbReference type="PANTHER" id="PTHR42682:SF3">
    <property type="entry name" value="FORMATE HYDROGENLYASE SUBUNIT 3-RELATED"/>
    <property type="match status" value="1"/>
</dbReference>
<feature type="domain" description="NADH-Ubiquinone oxidoreductase (complex I) chain 5 N-terminal" evidence="9">
    <location>
        <begin position="71"/>
        <end position="101"/>
    </location>
</feature>
<dbReference type="InterPro" id="IPR052175">
    <property type="entry name" value="ComplexI-like_HydComp"/>
</dbReference>
<evidence type="ECO:0000256" key="1">
    <source>
        <dbReference type="ARBA" id="ARBA00004651"/>
    </source>
</evidence>
<organism evidence="10 11">
    <name type="scientific">Nitrosotalea devaniterrae</name>
    <dbReference type="NCBI Taxonomy" id="1078905"/>
    <lineage>
        <taxon>Archaea</taxon>
        <taxon>Nitrososphaerota</taxon>
        <taxon>Nitrososphaeria</taxon>
        <taxon>Nitrosotaleales</taxon>
        <taxon>Nitrosotaleaceae</taxon>
        <taxon>Nitrosotalea</taxon>
    </lineage>
</organism>
<feature type="transmembrane region" description="Helical" evidence="7">
    <location>
        <begin position="661"/>
        <end position="678"/>
    </location>
</feature>
<dbReference type="GO" id="GO:0005886">
    <property type="term" value="C:plasma membrane"/>
    <property type="evidence" value="ECO:0007669"/>
    <property type="project" value="UniProtKB-SubCell"/>
</dbReference>
<sequence>MIENLILFQIIVSLFLGGAILGLISRNGRFSRPLIFIPSMMGAILTILFSVTVITTKSMSWEVPHVIPFFNLEIFVDGISAFFMLLIGIVSFAVSLYSMGYSKEYEIKKRISIFGFLFNIFILSMILVVGSNNGFFFLMFWELMSLTSFFLVIYDHDKEENVKSGMTYLVMTHFGTALIFVSFLLGYLQTGSFGFDSLRTSSSSFPHLIKDLMFVSAFIGFGTKAGIVPLHTWLPKAHPSAPSNVSALMSAVMIKMGIYGIIRTVFDFAGFGASPDYAWWGVLMVIAGSASALIGILYAVVERDIKRALAFSSIENIGIILIGLGLSVIFASYNLHTLSILALVASMYHTINHAFFKGLLFMGAGSVVHATHTKDIEKLGGLVKQMPWTSMLFLIGAISIAGLPPFNGFVSEWLGLQAILSSSQIPSTILQISIAFASLPFALTIGLAAATFVRLFSMIFLSKTRGTSLLHIREVPRNMIAGMAILASVCILFGIVPFLGISLLSTVFHLSSSPSSPYDAIALKNNDMTSFANLSMPVVAIMLSAVALGIFGFIRVVGGKTTKTIYGTWDCGFGKLNERMEYTATSISQPIRVVFKSLFKPHNETHKEFSIPENSYLVKTIKFNSTTKNIFEENLYTPIISSTLFLLDKVRKIQTGKINSYLLYIMITIILLLIFVRFNHA</sequence>
<feature type="transmembrane region" description="Helical" evidence="7">
    <location>
        <begin position="74"/>
        <end position="99"/>
    </location>
</feature>
<name>A0A128A2R0_9ARCH</name>
<feature type="transmembrane region" description="Helical" evidence="7">
    <location>
        <begin position="111"/>
        <end position="129"/>
    </location>
</feature>
<comment type="subcellular location">
    <subcellularLocation>
        <location evidence="1">Cell membrane</location>
        <topology evidence="1">Multi-pass membrane protein</topology>
    </subcellularLocation>
</comment>
<dbReference type="InterPro" id="IPR001516">
    <property type="entry name" value="Proton_antipo_N"/>
</dbReference>
<reference evidence="11" key="1">
    <citation type="submission" date="2015-10" db="EMBL/GenBank/DDBJ databases">
        <authorList>
            <person name="Lehtovirta-Morley L.E."/>
            <person name="Vieille C."/>
        </authorList>
    </citation>
    <scope>NUCLEOTIDE SEQUENCE [LARGE SCALE GENOMIC DNA]</scope>
</reference>
<dbReference type="KEGG" id="ndv:NDEV_0880"/>
<protein>
    <submittedName>
        <fullName evidence="10">NiFe-hydrogenase-4 subunit B</fullName>
        <ecNumber evidence="10">1.6.5.11</ecNumber>
    </submittedName>
</protein>
<dbReference type="Pfam" id="PF00662">
    <property type="entry name" value="Proton_antipo_N"/>
    <property type="match status" value="1"/>
</dbReference>
<gene>
    <name evidence="10" type="primary">hyfB</name>
    <name evidence="10" type="ORF">NDEV_0880</name>
</gene>
<dbReference type="InterPro" id="IPR001750">
    <property type="entry name" value="ND/Mrp_TM"/>
</dbReference>
<keyword evidence="2" id="KW-1003">Cell membrane</keyword>
<evidence type="ECO:0000259" key="8">
    <source>
        <dbReference type="Pfam" id="PF00361"/>
    </source>
</evidence>
<evidence type="ECO:0000256" key="7">
    <source>
        <dbReference type="SAM" id="Phobius"/>
    </source>
</evidence>
<feature type="transmembrane region" description="Helical" evidence="7">
    <location>
        <begin position="36"/>
        <end position="54"/>
    </location>
</feature>
<feature type="domain" description="NADH:quinone oxidoreductase/Mrp antiporter transmembrane" evidence="8">
    <location>
        <begin position="132"/>
        <end position="430"/>
    </location>
</feature>
<dbReference type="PANTHER" id="PTHR42682">
    <property type="entry name" value="HYDROGENASE-4 COMPONENT F"/>
    <property type="match status" value="1"/>
</dbReference>
<feature type="transmembrane region" description="Helical" evidence="7">
    <location>
        <begin position="430"/>
        <end position="457"/>
    </location>
</feature>
<keyword evidence="3 7" id="KW-0812">Transmembrane</keyword>
<dbReference type="EC" id="1.6.5.11" evidence="10"/>
<feature type="transmembrane region" description="Helical" evidence="7">
    <location>
        <begin position="391"/>
        <end position="410"/>
    </location>
</feature>
<dbReference type="Pfam" id="PF00361">
    <property type="entry name" value="Proton_antipo_M"/>
    <property type="match status" value="1"/>
</dbReference>
<feature type="transmembrane region" description="Helical" evidence="7">
    <location>
        <begin position="245"/>
        <end position="266"/>
    </location>
</feature>
<feature type="transmembrane region" description="Helical" evidence="7">
    <location>
        <begin position="351"/>
        <end position="370"/>
    </location>
</feature>
<feature type="transmembrane region" description="Helical" evidence="7">
    <location>
        <begin position="278"/>
        <end position="301"/>
    </location>
</feature>
<dbReference type="EMBL" id="LN890280">
    <property type="protein sequence ID" value="CUR51645.1"/>
    <property type="molecule type" value="Genomic_DNA"/>
</dbReference>
<evidence type="ECO:0000256" key="6">
    <source>
        <dbReference type="ARBA" id="ARBA00023136"/>
    </source>
</evidence>